<dbReference type="GO" id="GO:0000729">
    <property type="term" value="P:DNA double-strand break processing"/>
    <property type="evidence" value="ECO:0007669"/>
    <property type="project" value="TreeGrafter"/>
</dbReference>
<dbReference type="GO" id="GO:0035861">
    <property type="term" value="C:site of double-strand break"/>
    <property type="evidence" value="ECO:0007669"/>
    <property type="project" value="TreeGrafter"/>
</dbReference>
<feature type="domain" description="Mos1 transposase HTH" evidence="1">
    <location>
        <begin position="20"/>
        <end position="64"/>
    </location>
</feature>
<evidence type="ECO:0000313" key="2">
    <source>
        <dbReference type="EMBL" id="GFY00174.1"/>
    </source>
</evidence>
<dbReference type="GO" id="GO:0003697">
    <property type="term" value="F:single-stranded DNA binding"/>
    <property type="evidence" value="ECO:0007669"/>
    <property type="project" value="TreeGrafter"/>
</dbReference>
<name>A0A8X6VAA4_TRICX</name>
<dbReference type="GO" id="GO:0046975">
    <property type="term" value="F:histone H3K36 methyltransferase activity"/>
    <property type="evidence" value="ECO:0007669"/>
    <property type="project" value="TreeGrafter"/>
</dbReference>
<dbReference type="GO" id="GO:0044547">
    <property type="term" value="F:DNA topoisomerase binding"/>
    <property type="evidence" value="ECO:0007669"/>
    <property type="project" value="TreeGrafter"/>
</dbReference>
<dbReference type="InterPro" id="IPR052709">
    <property type="entry name" value="Transposase-MT_Hybrid"/>
</dbReference>
<sequence length="126" mass="14465">MWYVPDELLSYKHGACPFRCIYYDFPVIKPGENANQVAEILNGVYGADTVTASCVQFRFRRFRSSIFVKNAPRTDKPVVENVDKITEIIEVDRHVTSCSIAQELKIDNKTVLNHLRKVGFKKKLDV</sequence>
<reference evidence="2" key="1">
    <citation type="submission" date="2020-08" db="EMBL/GenBank/DDBJ databases">
        <title>Multicomponent nature underlies the extraordinary mechanical properties of spider dragline silk.</title>
        <authorList>
            <person name="Kono N."/>
            <person name="Nakamura H."/>
            <person name="Mori M."/>
            <person name="Yoshida Y."/>
            <person name="Ohtoshi R."/>
            <person name="Malay A.D."/>
            <person name="Moran D.A.P."/>
            <person name="Tomita M."/>
            <person name="Numata K."/>
            <person name="Arakawa K."/>
        </authorList>
    </citation>
    <scope>NUCLEOTIDE SEQUENCE</scope>
</reference>
<evidence type="ECO:0000259" key="1">
    <source>
        <dbReference type="Pfam" id="PF17906"/>
    </source>
</evidence>
<dbReference type="GO" id="GO:0000014">
    <property type="term" value="F:single-stranded DNA endodeoxyribonuclease activity"/>
    <property type="evidence" value="ECO:0007669"/>
    <property type="project" value="TreeGrafter"/>
</dbReference>
<gene>
    <name evidence="2" type="primary">EAI_04805</name>
    <name evidence="2" type="ORF">TNCV_2835311</name>
</gene>
<dbReference type="GO" id="GO:0006303">
    <property type="term" value="P:double-strand break repair via nonhomologous end joining"/>
    <property type="evidence" value="ECO:0007669"/>
    <property type="project" value="TreeGrafter"/>
</dbReference>
<keyword evidence="3" id="KW-1185">Reference proteome</keyword>
<dbReference type="Pfam" id="PF17906">
    <property type="entry name" value="HTH_48"/>
    <property type="match status" value="1"/>
</dbReference>
<dbReference type="EMBL" id="BMAU01021217">
    <property type="protein sequence ID" value="GFY00174.1"/>
    <property type="molecule type" value="Genomic_DNA"/>
</dbReference>
<dbReference type="GO" id="GO:0042800">
    <property type="term" value="F:histone H3K4 methyltransferase activity"/>
    <property type="evidence" value="ECO:0007669"/>
    <property type="project" value="TreeGrafter"/>
</dbReference>
<proteinExistence type="predicted"/>
<dbReference type="GO" id="GO:0003690">
    <property type="term" value="F:double-stranded DNA binding"/>
    <property type="evidence" value="ECO:0007669"/>
    <property type="project" value="TreeGrafter"/>
</dbReference>
<dbReference type="GO" id="GO:0000793">
    <property type="term" value="C:condensed chromosome"/>
    <property type="evidence" value="ECO:0007669"/>
    <property type="project" value="TreeGrafter"/>
</dbReference>
<dbReference type="PANTHER" id="PTHR46060">
    <property type="entry name" value="MARINER MOS1 TRANSPOSASE-LIKE PROTEIN"/>
    <property type="match status" value="1"/>
</dbReference>
<accession>A0A8X6VAA4</accession>
<dbReference type="PANTHER" id="PTHR46060:SF2">
    <property type="entry name" value="HISTONE-LYSINE N-METHYLTRANSFERASE SETMAR"/>
    <property type="match status" value="1"/>
</dbReference>
<protein>
    <submittedName>
        <fullName evidence="2">Histone-lysine N-methyltransferase SETMAR</fullName>
    </submittedName>
</protein>
<comment type="caution">
    <text evidence="2">The sequence shown here is derived from an EMBL/GenBank/DDBJ whole genome shotgun (WGS) entry which is preliminary data.</text>
</comment>
<dbReference type="AlphaFoldDB" id="A0A8X6VAA4"/>
<dbReference type="GO" id="GO:0031297">
    <property type="term" value="P:replication fork processing"/>
    <property type="evidence" value="ECO:0007669"/>
    <property type="project" value="TreeGrafter"/>
</dbReference>
<dbReference type="GO" id="GO:0015074">
    <property type="term" value="P:DNA integration"/>
    <property type="evidence" value="ECO:0007669"/>
    <property type="project" value="TreeGrafter"/>
</dbReference>
<dbReference type="Proteomes" id="UP000887159">
    <property type="component" value="Unassembled WGS sequence"/>
</dbReference>
<dbReference type="InterPro" id="IPR041426">
    <property type="entry name" value="Mos1_HTH"/>
</dbReference>
<dbReference type="GO" id="GO:0005634">
    <property type="term" value="C:nucleus"/>
    <property type="evidence" value="ECO:0007669"/>
    <property type="project" value="TreeGrafter"/>
</dbReference>
<dbReference type="GO" id="GO:0044774">
    <property type="term" value="P:mitotic DNA integrity checkpoint signaling"/>
    <property type="evidence" value="ECO:0007669"/>
    <property type="project" value="TreeGrafter"/>
</dbReference>
<organism evidence="2 3">
    <name type="scientific">Trichonephila clavipes</name>
    <name type="common">Golden silk orbweaver</name>
    <name type="synonym">Nephila clavipes</name>
    <dbReference type="NCBI Taxonomy" id="2585209"/>
    <lineage>
        <taxon>Eukaryota</taxon>
        <taxon>Metazoa</taxon>
        <taxon>Ecdysozoa</taxon>
        <taxon>Arthropoda</taxon>
        <taxon>Chelicerata</taxon>
        <taxon>Arachnida</taxon>
        <taxon>Araneae</taxon>
        <taxon>Araneomorphae</taxon>
        <taxon>Entelegynae</taxon>
        <taxon>Araneoidea</taxon>
        <taxon>Nephilidae</taxon>
        <taxon>Trichonephila</taxon>
    </lineage>
</organism>
<evidence type="ECO:0000313" key="3">
    <source>
        <dbReference type="Proteomes" id="UP000887159"/>
    </source>
</evidence>